<comment type="subunit">
    <text evidence="3">Homodimer.</text>
</comment>
<evidence type="ECO:0000256" key="8">
    <source>
        <dbReference type="ARBA" id="ARBA00035676"/>
    </source>
</evidence>
<keyword evidence="12" id="KW-1185">Reference proteome</keyword>
<dbReference type="GO" id="GO:0008153">
    <property type="term" value="P:4-aminobenzoate biosynthetic process"/>
    <property type="evidence" value="ECO:0007669"/>
    <property type="project" value="UniProtKB-UniRule"/>
</dbReference>
<dbReference type="InterPro" id="IPR043131">
    <property type="entry name" value="BCAT-like_N"/>
</dbReference>
<evidence type="ECO:0000256" key="9">
    <source>
        <dbReference type="ARBA" id="ARBA00049529"/>
    </source>
</evidence>
<dbReference type="InterPro" id="IPR001544">
    <property type="entry name" value="Aminotrans_IV"/>
</dbReference>
<dbReference type="GO" id="GO:0046656">
    <property type="term" value="P:folic acid biosynthetic process"/>
    <property type="evidence" value="ECO:0007669"/>
    <property type="project" value="UniProtKB-KW"/>
</dbReference>
<evidence type="ECO:0000256" key="5">
    <source>
        <dbReference type="ARBA" id="ARBA00022909"/>
    </source>
</evidence>
<dbReference type="InterPro" id="IPR017824">
    <property type="entry name" value="Aminodeoxychorismate_lyase_IV"/>
</dbReference>
<dbReference type="Gene3D" id="3.20.10.10">
    <property type="entry name" value="D-amino Acid Aminotransferase, subunit A, domain 2"/>
    <property type="match status" value="1"/>
</dbReference>
<comment type="similarity">
    <text evidence="2">Belongs to the class-IV pyridoxal-phosphate-dependent aminotransferase family.</text>
</comment>
<evidence type="ECO:0000256" key="4">
    <source>
        <dbReference type="ARBA" id="ARBA00022898"/>
    </source>
</evidence>
<evidence type="ECO:0000256" key="7">
    <source>
        <dbReference type="ARBA" id="ARBA00035633"/>
    </source>
</evidence>
<dbReference type="GO" id="GO:0008696">
    <property type="term" value="F:4-amino-4-deoxychorismate lyase activity"/>
    <property type="evidence" value="ECO:0007669"/>
    <property type="project" value="UniProtKB-UniRule"/>
</dbReference>
<evidence type="ECO:0000256" key="1">
    <source>
        <dbReference type="ARBA" id="ARBA00001933"/>
    </source>
</evidence>
<dbReference type="STRING" id="1125411.W908_01700"/>
<evidence type="ECO:0000256" key="10">
    <source>
        <dbReference type="NCBIfam" id="TIGR03461"/>
    </source>
</evidence>
<dbReference type="RefSeq" id="WP_053819681.1">
    <property type="nucleotide sequence ID" value="NZ_CP006911.1"/>
</dbReference>
<dbReference type="InterPro" id="IPR043132">
    <property type="entry name" value="BCAT-like_C"/>
</dbReference>
<sequence>MEPLVIINGEVKSNVSIFNRNMQYGDGLFETCVAKDNKVLFWDNHFARLNNGCDRLNIKKIANSVWLEDIKKALSLSSEKNCIVKLILSRGNSLRGYSYSKDIEPVRVVIVSQMNEYKTKETYSLEFAISGFHSNPNLAGIKHCNRLEQILARTNMLADEAIMLDENQSVVSVTQGNIYLIFGNKLITPKLERCGVIGSRRSIILELSRLINLEVIEEDISIKQLEKANEVFVSNSLIGIQPVTSIGDYYLTNNPITEKISAAYSSITQDIKSWTCL</sequence>
<dbReference type="EC" id="4.1.3.38" evidence="8 10"/>
<dbReference type="InterPro" id="IPR050571">
    <property type="entry name" value="Class-IV_PLP-Dep_Aminotrnsfr"/>
</dbReference>
<evidence type="ECO:0000313" key="12">
    <source>
        <dbReference type="Proteomes" id="UP000068905"/>
    </source>
</evidence>
<dbReference type="GO" id="GO:0005829">
    <property type="term" value="C:cytosol"/>
    <property type="evidence" value="ECO:0007669"/>
    <property type="project" value="TreeGrafter"/>
</dbReference>
<evidence type="ECO:0000256" key="6">
    <source>
        <dbReference type="ARBA" id="ARBA00023239"/>
    </source>
</evidence>
<accession>A0A0M4L3D9</accession>
<dbReference type="NCBIfam" id="TIGR03461">
    <property type="entry name" value="pabC_Proteo"/>
    <property type="match status" value="1"/>
</dbReference>
<dbReference type="InterPro" id="IPR036038">
    <property type="entry name" value="Aminotransferase-like"/>
</dbReference>
<name>A0A0M4L3D9_9GAMM</name>
<dbReference type="PANTHER" id="PTHR42743">
    <property type="entry name" value="AMINO-ACID AMINOTRANSFERASE"/>
    <property type="match status" value="1"/>
</dbReference>
<proteinExistence type="inferred from homology"/>
<dbReference type="Proteomes" id="UP000068905">
    <property type="component" value="Chromosome"/>
</dbReference>
<dbReference type="AlphaFoldDB" id="A0A0M4L3D9"/>
<comment type="catalytic activity">
    <reaction evidence="9">
        <text>4-amino-4-deoxychorismate = 4-aminobenzoate + pyruvate + H(+)</text>
        <dbReference type="Rhea" id="RHEA:16201"/>
        <dbReference type="ChEBI" id="CHEBI:15361"/>
        <dbReference type="ChEBI" id="CHEBI:15378"/>
        <dbReference type="ChEBI" id="CHEBI:17836"/>
        <dbReference type="ChEBI" id="CHEBI:58406"/>
        <dbReference type="EC" id="4.1.3.38"/>
    </reaction>
</comment>
<organism evidence="11 12">
    <name type="scientific">Candidatus Pseudothioglobus singularis PS1</name>
    <dbReference type="NCBI Taxonomy" id="1125411"/>
    <lineage>
        <taxon>Bacteria</taxon>
        <taxon>Pseudomonadati</taxon>
        <taxon>Pseudomonadota</taxon>
        <taxon>Gammaproteobacteria</taxon>
        <taxon>Candidatus Pseudothioglobaceae</taxon>
        <taxon>Candidatus Pseudothioglobus</taxon>
    </lineage>
</organism>
<dbReference type="KEGG" id="tsn:W908_01700"/>
<keyword evidence="6 11" id="KW-0456">Lyase</keyword>
<reference evidence="11 12" key="1">
    <citation type="journal article" date="2015" name="Genome Announc.">
        <title>Genome Sequence of 'Candidatus Thioglobus singularis' Strain PS1, a Mixotroph from the SUP05 Clade of Marine Gammaproteobacteria.</title>
        <authorList>
            <person name="Marshall K.T."/>
            <person name="Morris R.M."/>
        </authorList>
    </citation>
    <scope>NUCLEOTIDE SEQUENCE [LARGE SCALE GENOMIC DNA]</scope>
    <source>
        <strain evidence="11 12">PS1</strain>
    </source>
</reference>
<dbReference type="PANTHER" id="PTHR42743:SF2">
    <property type="entry name" value="AMINODEOXYCHORISMATE LYASE"/>
    <property type="match status" value="1"/>
</dbReference>
<comment type="pathway">
    <text evidence="7">Cofactor biosynthesis; tetrahydrofolate biosynthesis; 4-aminobenzoate from chorismate: step 2/2.</text>
</comment>
<keyword evidence="5" id="KW-0289">Folate biosynthesis</keyword>
<gene>
    <name evidence="11" type="ORF">W908_01700</name>
</gene>
<dbReference type="EMBL" id="CP006911">
    <property type="protein sequence ID" value="ALE01433.1"/>
    <property type="molecule type" value="Genomic_DNA"/>
</dbReference>
<evidence type="ECO:0000313" key="11">
    <source>
        <dbReference type="EMBL" id="ALE01433.1"/>
    </source>
</evidence>
<protein>
    <recommendedName>
        <fullName evidence="8 10">Aminodeoxychorismate lyase</fullName>
        <ecNumber evidence="8 10">4.1.3.38</ecNumber>
    </recommendedName>
</protein>
<dbReference type="SUPFAM" id="SSF56752">
    <property type="entry name" value="D-aminoacid aminotransferase-like PLP-dependent enzymes"/>
    <property type="match status" value="1"/>
</dbReference>
<dbReference type="Gene3D" id="3.30.470.10">
    <property type="match status" value="1"/>
</dbReference>
<evidence type="ECO:0000256" key="2">
    <source>
        <dbReference type="ARBA" id="ARBA00009320"/>
    </source>
</evidence>
<evidence type="ECO:0000256" key="3">
    <source>
        <dbReference type="ARBA" id="ARBA00011738"/>
    </source>
</evidence>
<comment type="cofactor">
    <cofactor evidence="1">
        <name>pyridoxal 5'-phosphate</name>
        <dbReference type="ChEBI" id="CHEBI:597326"/>
    </cofactor>
</comment>
<dbReference type="PATRIC" id="fig|1125411.7.peg.335"/>
<keyword evidence="4" id="KW-0663">Pyridoxal phosphate</keyword>
<dbReference type="GO" id="GO:0030170">
    <property type="term" value="F:pyridoxal phosphate binding"/>
    <property type="evidence" value="ECO:0007669"/>
    <property type="project" value="InterPro"/>
</dbReference>
<dbReference type="OrthoDB" id="9805628at2"/>
<dbReference type="Pfam" id="PF01063">
    <property type="entry name" value="Aminotran_4"/>
    <property type="match status" value="1"/>
</dbReference>